<dbReference type="PANTHER" id="PTHR13333:SF5">
    <property type="entry name" value="M-AAA PROTEASE-INTERACTING PROTEIN 1, MITOCHONDRIAL"/>
    <property type="match status" value="1"/>
</dbReference>
<dbReference type="EMBL" id="GEZM01094236">
    <property type="protein sequence ID" value="JAV55782.1"/>
    <property type="molecule type" value="Transcribed_RNA"/>
</dbReference>
<name>A0A1Y1K2U6_PHOPY</name>
<dbReference type="GO" id="GO:0043022">
    <property type="term" value="F:ribosome binding"/>
    <property type="evidence" value="ECO:0007669"/>
    <property type="project" value="TreeGrafter"/>
</dbReference>
<proteinExistence type="predicted"/>
<dbReference type="GO" id="GO:0005743">
    <property type="term" value="C:mitochondrial inner membrane"/>
    <property type="evidence" value="ECO:0007669"/>
    <property type="project" value="TreeGrafter"/>
</dbReference>
<dbReference type="GO" id="GO:0032979">
    <property type="term" value="P:protein insertion into mitochondrial inner membrane from matrix"/>
    <property type="evidence" value="ECO:0007669"/>
    <property type="project" value="TreeGrafter"/>
</dbReference>
<dbReference type="PANTHER" id="PTHR13333">
    <property type="entry name" value="M-AAA PROTEASE-INTERACTING PROTEIN 1, MITOCHONDRIAL"/>
    <property type="match status" value="1"/>
</dbReference>
<dbReference type="AlphaFoldDB" id="A0A1Y1K2U6"/>
<reference evidence="1" key="1">
    <citation type="journal article" date="2016" name="Sci. Rep.">
        <title>Molecular characterization of firefly nuptial gifts: a multi-omics approach sheds light on postcopulatory sexual selection.</title>
        <authorList>
            <person name="Al-Wathiqui N."/>
            <person name="Fallon T.R."/>
            <person name="South A."/>
            <person name="Weng J.K."/>
            <person name="Lewis S.M."/>
        </authorList>
    </citation>
    <scope>NUCLEOTIDE SEQUENCE</scope>
</reference>
<evidence type="ECO:0000313" key="1">
    <source>
        <dbReference type="EMBL" id="JAV55782.1"/>
    </source>
</evidence>
<sequence length="135" mass="15820">MIRNVARCVPNSRKDTFVIFKKQQTAMRTISNFNITSNYSTKSNKNHRNASVYEVCKRLLSSEGEKPRRKLPQLMNFPEIVWPSLLKSMRNFILSTFIIKPYMDGDFSIPQFVKGSKKAVEVYNMWCLTNCRKEI</sequence>
<organism evidence="1">
    <name type="scientific">Photinus pyralis</name>
    <name type="common">Common eastern firefly</name>
    <name type="synonym">Lampyris pyralis</name>
    <dbReference type="NCBI Taxonomy" id="7054"/>
    <lineage>
        <taxon>Eukaryota</taxon>
        <taxon>Metazoa</taxon>
        <taxon>Ecdysozoa</taxon>
        <taxon>Arthropoda</taxon>
        <taxon>Hexapoda</taxon>
        <taxon>Insecta</taxon>
        <taxon>Pterygota</taxon>
        <taxon>Neoptera</taxon>
        <taxon>Endopterygota</taxon>
        <taxon>Coleoptera</taxon>
        <taxon>Polyphaga</taxon>
        <taxon>Elateriformia</taxon>
        <taxon>Elateroidea</taxon>
        <taxon>Lampyridae</taxon>
        <taxon>Lampyrinae</taxon>
        <taxon>Photinus</taxon>
    </lineage>
</organism>
<accession>A0A1Y1K2U6</accession>
<protein>
    <submittedName>
        <fullName evidence="1">Uncharacterized protein</fullName>
    </submittedName>
</protein>